<dbReference type="InterPro" id="IPR011042">
    <property type="entry name" value="6-blade_b-propeller_TolB-like"/>
</dbReference>
<organism evidence="3 4">
    <name type="scientific">Haliangium ochraceum (strain DSM 14365 / JCM 11303 / SMP-2)</name>
    <dbReference type="NCBI Taxonomy" id="502025"/>
    <lineage>
        <taxon>Bacteria</taxon>
        <taxon>Pseudomonadati</taxon>
        <taxon>Myxococcota</taxon>
        <taxon>Polyangia</taxon>
        <taxon>Haliangiales</taxon>
        <taxon>Kofleriaceae</taxon>
        <taxon>Haliangium</taxon>
    </lineage>
</organism>
<dbReference type="InterPro" id="IPR011659">
    <property type="entry name" value="WD40"/>
</dbReference>
<dbReference type="HOGENOM" id="CLU_692172_0_0_7"/>
<feature type="region of interest" description="Disordered" evidence="2">
    <location>
        <begin position="43"/>
        <end position="65"/>
    </location>
</feature>
<dbReference type="KEGG" id="hoh:Hoch_3384"/>
<dbReference type="STRING" id="502025.Hoch_3384"/>
<feature type="region of interest" description="Disordered" evidence="2">
    <location>
        <begin position="1"/>
        <end position="22"/>
    </location>
</feature>
<evidence type="ECO:0000256" key="1">
    <source>
        <dbReference type="ARBA" id="ARBA00009820"/>
    </source>
</evidence>
<accession>D0LV45</accession>
<dbReference type="RefSeq" id="WP_012828486.1">
    <property type="nucleotide sequence ID" value="NC_013440.1"/>
</dbReference>
<proteinExistence type="inferred from homology"/>
<dbReference type="Proteomes" id="UP000001880">
    <property type="component" value="Chromosome"/>
</dbReference>
<protein>
    <submittedName>
        <fullName evidence="3">WD40 domain protein beta Propeller</fullName>
    </submittedName>
</protein>
<sequence length="398" mass="42216">MQRTSAALRRHRGAQPGRRASASAPTVLAAALAVVLASACGSAGVGPRGESTAGPEREAEAEPAQPPIVAMQRARLGGRLVFIDESGVRRGDLTRIAQVPVRDNSPSWSPDGRWIVFASSRGREDMMQTSLWLVAARLDAQPRRLTSGDFEDRDPAWSADGSAVVFSSNRGGSFAIWRQELSMSDYGWPIAAGAPSQLIASERAAFHPAPAPDGSAIAYTEADLESGASEIWLWSAGERQRLSEGPSDSTPAWSPDGRRLAFAGLVEREGQPPDVDLFTMNADGSGRAPLIAEPLALQTHPVWSRDGRHLFATSLYRSVDSGKPILSSITFVAIDAEGRAASTELRSLSDPMAVESRASPALGPGQLDAAALARNPSYGDDLARAIEAHLLRRDLGAP</sequence>
<dbReference type="AlphaFoldDB" id="D0LV45"/>
<name>D0LV45_HALO1</name>
<evidence type="ECO:0000256" key="2">
    <source>
        <dbReference type="SAM" id="MobiDB-lite"/>
    </source>
</evidence>
<evidence type="ECO:0000313" key="4">
    <source>
        <dbReference type="Proteomes" id="UP000001880"/>
    </source>
</evidence>
<evidence type="ECO:0000313" key="3">
    <source>
        <dbReference type="EMBL" id="ACY15886.1"/>
    </source>
</evidence>
<dbReference type="Gene3D" id="2.120.10.30">
    <property type="entry name" value="TolB, C-terminal domain"/>
    <property type="match status" value="2"/>
</dbReference>
<reference evidence="3 4" key="1">
    <citation type="journal article" date="2010" name="Stand. Genomic Sci.">
        <title>Complete genome sequence of Haliangium ochraceum type strain (SMP-2).</title>
        <authorList>
            <consortium name="US DOE Joint Genome Institute (JGI-PGF)"/>
            <person name="Ivanova N."/>
            <person name="Daum C."/>
            <person name="Lang E."/>
            <person name="Abt B."/>
            <person name="Kopitz M."/>
            <person name="Saunders E."/>
            <person name="Lapidus A."/>
            <person name="Lucas S."/>
            <person name="Glavina Del Rio T."/>
            <person name="Nolan M."/>
            <person name="Tice H."/>
            <person name="Copeland A."/>
            <person name="Cheng J.F."/>
            <person name="Chen F."/>
            <person name="Bruce D."/>
            <person name="Goodwin L."/>
            <person name="Pitluck S."/>
            <person name="Mavromatis K."/>
            <person name="Pati A."/>
            <person name="Mikhailova N."/>
            <person name="Chen A."/>
            <person name="Palaniappan K."/>
            <person name="Land M."/>
            <person name="Hauser L."/>
            <person name="Chang Y.J."/>
            <person name="Jeffries C.D."/>
            <person name="Detter J.C."/>
            <person name="Brettin T."/>
            <person name="Rohde M."/>
            <person name="Goker M."/>
            <person name="Bristow J."/>
            <person name="Markowitz V."/>
            <person name="Eisen J.A."/>
            <person name="Hugenholtz P."/>
            <person name="Kyrpides N.C."/>
            <person name="Klenk H.P."/>
        </authorList>
    </citation>
    <scope>NUCLEOTIDE SEQUENCE [LARGE SCALE GENOMIC DNA]</scope>
    <source>
        <strain evidence="4">DSM 14365 / CIP 107738 / JCM 11303 / AJ 13395 / SMP-2</strain>
    </source>
</reference>
<dbReference type="eggNOG" id="COG0823">
    <property type="taxonomic scope" value="Bacteria"/>
</dbReference>
<dbReference type="PANTHER" id="PTHR36842:SF1">
    <property type="entry name" value="PROTEIN TOLB"/>
    <property type="match status" value="1"/>
</dbReference>
<dbReference type="SUPFAM" id="SSF82171">
    <property type="entry name" value="DPP6 N-terminal domain-like"/>
    <property type="match status" value="1"/>
</dbReference>
<dbReference type="Pfam" id="PF07676">
    <property type="entry name" value="PD40"/>
    <property type="match status" value="3"/>
</dbReference>
<gene>
    <name evidence="3" type="ordered locus">Hoch_3384</name>
</gene>
<dbReference type="PANTHER" id="PTHR36842">
    <property type="entry name" value="PROTEIN TOLB HOMOLOG"/>
    <property type="match status" value="1"/>
</dbReference>
<comment type="similarity">
    <text evidence="1">Belongs to the TolB family.</text>
</comment>
<dbReference type="OrthoDB" id="9815657at2"/>
<dbReference type="EMBL" id="CP001804">
    <property type="protein sequence ID" value="ACY15886.1"/>
    <property type="molecule type" value="Genomic_DNA"/>
</dbReference>
<keyword evidence="4" id="KW-1185">Reference proteome</keyword>